<keyword evidence="1" id="KW-0732">Signal</keyword>
<reference evidence="2" key="1">
    <citation type="submission" date="2019-11" db="EMBL/GenBank/DDBJ databases">
        <authorList>
            <person name="Falquet L."/>
            <person name="Falquet L."/>
        </authorList>
    </citation>
    <scope>NUCLEOTIDE SEQUENCE</scope>
    <source>
        <strain evidence="2">14/OD_0535</strain>
    </source>
</reference>
<evidence type="ECO:0008006" key="3">
    <source>
        <dbReference type="Google" id="ProtNLM"/>
    </source>
</evidence>
<feature type="signal peptide" evidence="1">
    <location>
        <begin position="1"/>
        <end position="23"/>
    </location>
</feature>
<evidence type="ECO:0000313" key="2">
    <source>
        <dbReference type="EMBL" id="VZR99882.1"/>
    </source>
</evidence>
<dbReference type="NCBIfam" id="NF038029">
    <property type="entry name" value="LP_plasma"/>
    <property type="match status" value="1"/>
</dbReference>
<dbReference type="RefSeq" id="WP_347938454.1">
    <property type="nucleotide sequence ID" value="NZ_CP142077.1"/>
</dbReference>
<organism evidence="2">
    <name type="scientific">Mycoplasma feriruminatoris</name>
    <dbReference type="NCBI Taxonomy" id="1179777"/>
    <lineage>
        <taxon>Bacteria</taxon>
        <taxon>Bacillati</taxon>
        <taxon>Mycoplasmatota</taxon>
        <taxon>Mollicutes</taxon>
        <taxon>Mycoplasmataceae</taxon>
        <taxon>Mycoplasma</taxon>
    </lineage>
</organism>
<proteinExistence type="predicted"/>
<gene>
    <name evidence="2" type="ORF">MF5583_00316</name>
</gene>
<accession>A0A654IMB8</accession>
<evidence type="ECO:0000256" key="1">
    <source>
        <dbReference type="SAM" id="SignalP"/>
    </source>
</evidence>
<name>A0A654IMB8_9MOLU</name>
<protein>
    <recommendedName>
        <fullName evidence="3">Prolipoprotein</fullName>
    </recommendedName>
</protein>
<dbReference type="EMBL" id="LR739236">
    <property type="protein sequence ID" value="VZR99882.1"/>
    <property type="molecule type" value="Genomic_DNA"/>
</dbReference>
<sequence>MKKLIAILSSMMMITTASLPIIACHTKQKETKFENNNSITNAQTTASLFAKELILADQLKVNLEEIKKEYNNKSLTDLLKDNNLKLDNTDSSISDVKTLNDLVDKYFEKDSYKSGLDSKIKLDSETKKPSIPLFSEIFKLIGLGTTDLDKYSDDILKILELTTSLNPAFLVTGFDSVNSTLKSSFEKVKPYLKEGLEKLSNPKVDFTKDVEEFQNKIDVNKNYKELKAEDLDNAFYTSIVNAVGLSEVGARYTPVKIKTENASKSLKEAAEALSKALNGPGQPATGKELEIVGYILEAIQFLQIKLSLFENARDYTPKAPNNIFDATKTNQQFLIELYKDKNIEKIVADKKSSINLKYIFSFFKKALDELKDETKKDGFELQKLLNILFLSQNKVEYPETSTPDNAKDYYEKNSAHPVVTVLTVLVNDFLNKKVKLILPLIGGSTKEDELKKVISDSLPHLYKWMGYTLNNLLTGTKNLHDSLSTLFVKVIPAILTSLQKNTKLIPDSYKDKIQLLPFLLAGLIDEVLSVAFPILKKDDKNTNSFKDLYSGEVFLVNKVNAMFKKFRETIDGILKNVGQDSRSIPFSTIRGFLTTLENGYDKIFKNVKEFNLKGLLTTPLNKIDEASWKDRKALKPLQSKSVADILDTILTGLDVKGNEKLAELTSSNINLTGLTDLAKVMDKYEYKPNGFDYKGKTHLLEILKENQDKTLEIIGWTSDKNNPIGKDSLLDTVLNKVFNVDTSKKDDKSENAVNQISKIITTLNNSLDKLIIDESSVEIKFEFKDTKKNKSDQLLSETLVAKVKNKNDNSESTYSFSYLRDKQDKFKFTKITKN</sequence>
<dbReference type="InterPro" id="IPR054816">
    <property type="entry name" value="Lipoprotein_mollicutes-type_CS"/>
</dbReference>
<dbReference type="AlphaFoldDB" id="A0A654IMB8"/>
<dbReference type="InterPro" id="IPR030893">
    <property type="entry name" value="Mollicu_LP"/>
</dbReference>
<feature type="chain" id="PRO_5024815956" description="Prolipoprotein" evidence="1">
    <location>
        <begin position="24"/>
        <end position="834"/>
    </location>
</feature>
<dbReference type="NCBIfam" id="TIGR04547">
    <property type="entry name" value="Mollicu_LP"/>
    <property type="match status" value="1"/>
</dbReference>